<evidence type="ECO:0008006" key="5">
    <source>
        <dbReference type="Google" id="ProtNLM"/>
    </source>
</evidence>
<keyword evidence="2" id="KW-0732">Signal</keyword>
<sequence>MLRNRAVPVAAAAAVGGLLWWQTAGGRNQPVGHAERGNLPVSETLQAKAGTGGARARGKGELEDDPKDTRIASHTPDAESKRSPTKSRDGI</sequence>
<evidence type="ECO:0000313" key="4">
    <source>
        <dbReference type="Proteomes" id="UP001172155"/>
    </source>
</evidence>
<accession>A0AA40F3J3</accession>
<evidence type="ECO:0000256" key="2">
    <source>
        <dbReference type="SAM" id="SignalP"/>
    </source>
</evidence>
<organism evidence="3 4">
    <name type="scientific">Schizothecium vesticola</name>
    <dbReference type="NCBI Taxonomy" id="314040"/>
    <lineage>
        <taxon>Eukaryota</taxon>
        <taxon>Fungi</taxon>
        <taxon>Dikarya</taxon>
        <taxon>Ascomycota</taxon>
        <taxon>Pezizomycotina</taxon>
        <taxon>Sordariomycetes</taxon>
        <taxon>Sordariomycetidae</taxon>
        <taxon>Sordariales</taxon>
        <taxon>Schizotheciaceae</taxon>
        <taxon>Schizothecium</taxon>
    </lineage>
</organism>
<evidence type="ECO:0000313" key="3">
    <source>
        <dbReference type="EMBL" id="KAK0750307.1"/>
    </source>
</evidence>
<reference evidence="3" key="1">
    <citation type="submission" date="2023-06" db="EMBL/GenBank/DDBJ databases">
        <title>Genome-scale phylogeny and comparative genomics of the fungal order Sordariales.</title>
        <authorList>
            <consortium name="Lawrence Berkeley National Laboratory"/>
            <person name="Hensen N."/>
            <person name="Bonometti L."/>
            <person name="Westerberg I."/>
            <person name="Brannstrom I.O."/>
            <person name="Guillou S."/>
            <person name="Cros-Aarteil S."/>
            <person name="Calhoun S."/>
            <person name="Haridas S."/>
            <person name="Kuo A."/>
            <person name="Mondo S."/>
            <person name="Pangilinan J."/>
            <person name="Riley R."/>
            <person name="LaButti K."/>
            <person name="Andreopoulos B."/>
            <person name="Lipzen A."/>
            <person name="Chen C."/>
            <person name="Yanf M."/>
            <person name="Daum C."/>
            <person name="Ng V."/>
            <person name="Clum A."/>
            <person name="Steindorff A."/>
            <person name="Ohm R."/>
            <person name="Martin F."/>
            <person name="Silar P."/>
            <person name="Natvig D."/>
            <person name="Lalanne C."/>
            <person name="Gautier V."/>
            <person name="Ament-velasquez S.L."/>
            <person name="Kruys A."/>
            <person name="Hutchinson M.I."/>
            <person name="Powell A.J."/>
            <person name="Barry K."/>
            <person name="Miller A.N."/>
            <person name="Grigoriev I.V."/>
            <person name="Debuchy R."/>
            <person name="Gladieux P."/>
            <person name="Thoren M.H."/>
            <person name="Johannesson H."/>
        </authorList>
    </citation>
    <scope>NUCLEOTIDE SEQUENCE</scope>
    <source>
        <strain evidence="3">SMH3187-1</strain>
    </source>
</reference>
<proteinExistence type="predicted"/>
<comment type="caution">
    <text evidence="3">The sequence shown here is derived from an EMBL/GenBank/DDBJ whole genome shotgun (WGS) entry which is preliminary data.</text>
</comment>
<feature type="region of interest" description="Disordered" evidence="1">
    <location>
        <begin position="24"/>
        <end position="91"/>
    </location>
</feature>
<feature type="compositionally biased region" description="Basic and acidic residues" evidence="1">
    <location>
        <begin position="67"/>
        <end position="91"/>
    </location>
</feature>
<dbReference type="AlphaFoldDB" id="A0AA40F3J3"/>
<keyword evidence="4" id="KW-1185">Reference proteome</keyword>
<gene>
    <name evidence="3" type="ORF">B0T18DRAFT_322578</name>
</gene>
<feature type="signal peptide" evidence="2">
    <location>
        <begin position="1"/>
        <end position="26"/>
    </location>
</feature>
<protein>
    <recommendedName>
        <fullName evidence="5">Secreted protein</fullName>
    </recommendedName>
</protein>
<dbReference type="Proteomes" id="UP001172155">
    <property type="component" value="Unassembled WGS sequence"/>
</dbReference>
<feature type="chain" id="PRO_5041451714" description="Secreted protein" evidence="2">
    <location>
        <begin position="27"/>
        <end position="91"/>
    </location>
</feature>
<dbReference type="EMBL" id="JAUKUD010000003">
    <property type="protein sequence ID" value="KAK0750307.1"/>
    <property type="molecule type" value="Genomic_DNA"/>
</dbReference>
<name>A0AA40F3J3_9PEZI</name>
<evidence type="ECO:0000256" key="1">
    <source>
        <dbReference type="SAM" id="MobiDB-lite"/>
    </source>
</evidence>